<comment type="caution">
    <text evidence="2">The sequence shown here is derived from an EMBL/GenBank/DDBJ whole genome shotgun (WGS) entry which is preliminary data.</text>
</comment>
<dbReference type="SUPFAM" id="SSF56935">
    <property type="entry name" value="Porins"/>
    <property type="match status" value="1"/>
</dbReference>
<accession>A0A2W5KAP1</accession>
<evidence type="ECO:0000256" key="1">
    <source>
        <dbReference type="SAM" id="SignalP"/>
    </source>
</evidence>
<evidence type="ECO:0000313" key="2">
    <source>
        <dbReference type="EMBL" id="PZQ12518.1"/>
    </source>
</evidence>
<dbReference type="Proteomes" id="UP000249046">
    <property type="component" value="Unassembled WGS sequence"/>
</dbReference>
<dbReference type="AlphaFoldDB" id="A0A2W5KAP1"/>
<organism evidence="2 3">
    <name type="scientific">Rhodanobacter denitrificans</name>
    <dbReference type="NCBI Taxonomy" id="666685"/>
    <lineage>
        <taxon>Bacteria</taxon>
        <taxon>Pseudomonadati</taxon>
        <taxon>Pseudomonadota</taxon>
        <taxon>Gammaproteobacteria</taxon>
        <taxon>Lysobacterales</taxon>
        <taxon>Rhodanobacteraceae</taxon>
        <taxon>Rhodanobacter</taxon>
    </lineage>
</organism>
<gene>
    <name evidence="2" type="ORF">DI564_12800</name>
</gene>
<protein>
    <submittedName>
        <fullName evidence="2">Uncharacterized protein</fullName>
    </submittedName>
</protein>
<sequence length="250" mass="27247">MNKRLSALCVSVPIVCCLAASAHAQDEATPPFSGSFALTSDYIFRGTTQTNRKPALQGGIQYDHASGFYAGVWGSNVSWLSDASDEVSSSVELDAYAGFSNSFGESDFGYDVGVLRYFYPGRYPTGFVSPNTTEVYAALSWTELTLKYSYALTNTFGWADSKHSDYVELNYSLPFAEVWTLDLHVGRQTIDGTSGADYTDWKVGVGYDFGQGYSLSAAYVDTNADRDYYTNAFGKNLGKSTGVVTLTKSF</sequence>
<dbReference type="NCBIfam" id="TIGR02001">
    <property type="entry name" value="gcw_chp"/>
    <property type="match status" value="1"/>
</dbReference>
<evidence type="ECO:0000313" key="3">
    <source>
        <dbReference type="Proteomes" id="UP000249046"/>
    </source>
</evidence>
<feature type="chain" id="PRO_5015908153" evidence="1">
    <location>
        <begin position="25"/>
        <end position="250"/>
    </location>
</feature>
<reference evidence="2 3" key="1">
    <citation type="submission" date="2017-08" db="EMBL/GenBank/DDBJ databases">
        <title>Infants hospitalized years apart are colonized by the same room-sourced microbial strains.</title>
        <authorList>
            <person name="Brooks B."/>
            <person name="Olm M.R."/>
            <person name="Firek B.A."/>
            <person name="Baker R."/>
            <person name="Thomas B.C."/>
            <person name="Morowitz M.J."/>
            <person name="Banfield J.F."/>
        </authorList>
    </citation>
    <scope>NUCLEOTIDE SEQUENCE [LARGE SCALE GENOMIC DNA]</scope>
    <source>
        <strain evidence="2">S2_005_003_R2_42</strain>
    </source>
</reference>
<dbReference type="InterPro" id="IPR010239">
    <property type="entry name" value="CHP02001"/>
</dbReference>
<dbReference type="Pfam" id="PF09694">
    <property type="entry name" value="Gcw_chp"/>
    <property type="match status" value="1"/>
</dbReference>
<proteinExistence type="predicted"/>
<feature type="signal peptide" evidence="1">
    <location>
        <begin position="1"/>
        <end position="24"/>
    </location>
</feature>
<name>A0A2W5KAP1_9GAMM</name>
<keyword evidence="1" id="KW-0732">Signal</keyword>
<dbReference type="EMBL" id="QFPO01000012">
    <property type="protein sequence ID" value="PZQ12518.1"/>
    <property type="molecule type" value="Genomic_DNA"/>
</dbReference>